<evidence type="ECO:0000313" key="4">
    <source>
        <dbReference type="Proteomes" id="UP000230002"/>
    </source>
</evidence>
<feature type="compositionally biased region" description="Low complexity" evidence="1">
    <location>
        <begin position="212"/>
        <end position="224"/>
    </location>
</feature>
<dbReference type="STRING" id="1077348.A0A2G8RX24"/>
<keyword evidence="2" id="KW-1133">Transmembrane helix</keyword>
<keyword evidence="2" id="KW-0472">Membrane</keyword>
<reference evidence="3 4" key="1">
    <citation type="journal article" date="2015" name="Sci. Rep.">
        <title>Chromosome-level genome map provides insights into diverse defense mechanisms in the medicinal fungus Ganoderma sinense.</title>
        <authorList>
            <person name="Zhu Y."/>
            <person name="Xu J."/>
            <person name="Sun C."/>
            <person name="Zhou S."/>
            <person name="Xu H."/>
            <person name="Nelson D.R."/>
            <person name="Qian J."/>
            <person name="Song J."/>
            <person name="Luo H."/>
            <person name="Xiang L."/>
            <person name="Li Y."/>
            <person name="Xu Z."/>
            <person name="Ji A."/>
            <person name="Wang L."/>
            <person name="Lu S."/>
            <person name="Hayward A."/>
            <person name="Sun W."/>
            <person name="Li X."/>
            <person name="Schwartz D.C."/>
            <person name="Wang Y."/>
            <person name="Chen S."/>
        </authorList>
    </citation>
    <scope>NUCLEOTIDE SEQUENCE [LARGE SCALE GENOMIC DNA]</scope>
    <source>
        <strain evidence="3 4">ZZ0214-1</strain>
    </source>
</reference>
<accession>A0A2G8RX24</accession>
<feature type="compositionally biased region" description="Polar residues" evidence="1">
    <location>
        <begin position="186"/>
        <end position="209"/>
    </location>
</feature>
<feature type="transmembrane region" description="Helical" evidence="2">
    <location>
        <begin position="229"/>
        <end position="252"/>
    </location>
</feature>
<dbReference type="Proteomes" id="UP000230002">
    <property type="component" value="Unassembled WGS sequence"/>
</dbReference>
<organism evidence="3 4">
    <name type="scientific">Ganoderma sinense ZZ0214-1</name>
    <dbReference type="NCBI Taxonomy" id="1077348"/>
    <lineage>
        <taxon>Eukaryota</taxon>
        <taxon>Fungi</taxon>
        <taxon>Dikarya</taxon>
        <taxon>Basidiomycota</taxon>
        <taxon>Agaricomycotina</taxon>
        <taxon>Agaricomycetes</taxon>
        <taxon>Polyporales</taxon>
        <taxon>Polyporaceae</taxon>
        <taxon>Ganoderma</taxon>
    </lineage>
</organism>
<dbReference type="OrthoDB" id="2749757at2759"/>
<evidence type="ECO:0000256" key="1">
    <source>
        <dbReference type="SAM" id="MobiDB-lite"/>
    </source>
</evidence>
<keyword evidence="2" id="KW-0812">Transmembrane</keyword>
<dbReference type="AlphaFoldDB" id="A0A2G8RX24"/>
<comment type="caution">
    <text evidence="3">The sequence shown here is derived from an EMBL/GenBank/DDBJ whole genome shotgun (WGS) entry which is preliminary data.</text>
</comment>
<feature type="region of interest" description="Disordered" evidence="1">
    <location>
        <begin position="179"/>
        <end position="224"/>
    </location>
</feature>
<keyword evidence="4" id="KW-1185">Reference proteome</keyword>
<dbReference type="EMBL" id="AYKW01000045">
    <property type="protein sequence ID" value="PIL25868.1"/>
    <property type="molecule type" value="Genomic_DNA"/>
</dbReference>
<name>A0A2G8RX24_9APHY</name>
<protein>
    <submittedName>
        <fullName evidence="3">Uncharacterized protein</fullName>
    </submittedName>
</protein>
<evidence type="ECO:0000256" key="2">
    <source>
        <dbReference type="SAM" id="Phobius"/>
    </source>
</evidence>
<proteinExistence type="predicted"/>
<gene>
    <name evidence="3" type="ORF">GSI_11621</name>
</gene>
<feature type="region of interest" description="Disordered" evidence="1">
    <location>
        <begin position="259"/>
        <end position="286"/>
    </location>
</feature>
<sequence length="380" mass="40429">MTFSDDSVPIAVVDDSTIDLISHGIYPYTEHYGAMLDASYNGTLTFSTVSSWSGSYLFDGTYTRVAVYICIPPAPINITGAAFATYTIDGTPVGASYVPFADLNLFVPRFAHFVSDMMIAIPGGTHNLTIQASGDANHPYLLDYIVLYDRYLGPDHPYPGSPTYVSSLSVSATSAISTTSTFEPPATQQPAPLDLPSTSLSEAPTTSTGLDALPSASSQPAPSNPVRTYIASAVLGGVAASAALFIMSYVMYRRHRKHGHRIPASPNNPSSGLRSSDSQPLMAEADTPPVAIGPLRATQSHPFDVPTTTAEGLYSTLVRHQTGKGKIKEIRLQPSRTSFDASYDSMPGMSAFSDVLFEDGSPDNLPLYSNSSEQVSKSGE</sequence>
<feature type="compositionally biased region" description="Polar residues" evidence="1">
    <location>
        <begin position="265"/>
        <end position="279"/>
    </location>
</feature>
<feature type="region of interest" description="Disordered" evidence="1">
    <location>
        <begin position="355"/>
        <end position="380"/>
    </location>
</feature>
<feature type="compositionally biased region" description="Polar residues" evidence="1">
    <location>
        <begin position="367"/>
        <end position="380"/>
    </location>
</feature>
<evidence type="ECO:0000313" key="3">
    <source>
        <dbReference type="EMBL" id="PIL25868.1"/>
    </source>
</evidence>